<dbReference type="InterPro" id="IPR015856">
    <property type="entry name" value="ABC_transpr_CbiO/EcfA_su"/>
</dbReference>
<dbReference type="RefSeq" id="WP_009532320.1">
    <property type="nucleotide sequence ID" value="NZ_JH590861.1"/>
</dbReference>
<dbReference type="InterPro" id="IPR003593">
    <property type="entry name" value="AAA+_ATPase"/>
</dbReference>
<dbReference type="PANTHER" id="PTHR43553:SF23">
    <property type="entry name" value="ABC TRANSPORTER ATP-BINDING COMPONENT"/>
    <property type="match status" value="1"/>
</dbReference>
<proteinExistence type="inferred from homology"/>
<evidence type="ECO:0000256" key="8">
    <source>
        <dbReference type="ARBA" id="ARBA00022967"/>
    </source>
</evidence>
<evidence type="ECO:0000256" key="4">
    <source>
        <dbReference type="ARBA" id="ARBA00022475"/>
    </source>
</evidence>
<keyword evidence="7" id="KW-0067">ATP-binding</keyword>
<keyword evidence="8" id="KW-1278">Translocase</keyword>
<dbReference type="SMART" id="SM00382">
    <property type="entry name" value="AAA"/>
    <property type="match status" value="2"/>
</dbReference>
<keyword evidence="4" id="KW-1003">Cell membrane</keyword>
<comment type="subcellular location">
    <subcellularLocation>
        <location evidence="1">Cell membrane</location>
        <topology evidence="1">Peripheral membrane protein</topology>
    </subcellularLocation>
</comment>
<dbReference type="InterPro" id="IPR025662">
    <property type="entry name" value="Sigma_54_int_dom_ATP-bd_1"/>
</dbReference>
<dbReference type="AlphaFoldDB" id="A0AA37DGV7"/>
<evidence type="ECO:0000256" key="6">
    <source>
        <dbReference type="ARBA" id="ARBA00022741"/>
    </source>
</evidence>
<comment type="function">
    <text evidence="10">Probably part of an ABC transporter complex. Responsible for energy coupling to the transport system.</text>
</comment>
<dbReference type="EMBL" id="AGEL01000004">
    <property type="protein sequence ID" value="EHO17633.1"/>
    <property type="molecule type" value="Genomic_DNA"/>
</dbReference>
<keyword evidence="9" id="KW-0472">Membrane</keyword>
<keyword evidence="5" id="KW-0677">Repeat</keyword>
<keyword evidence="13" id="KW-1185">Reference proteome</keyword>
<dbReference type="PANTHER" id="PTHR43553">
    <property type="entry name" value="HEAVY METAL TRANSPORTER"/>
    <property type="match status" value="1"/>
</dbReference>
<dbReference type="PROSITE" id="PS00675">
    <property type="entry name" value="SIGMA54_INTERACT_1"/>
    <property type="match status" value="1"/>
</dbReference>
<dbReference type="GO" id="GO:0016887">
    <property type="term" value="F:ATP hydrolysis activity"/>
    <property type="evidence" value="ECO:0007669"/>
    <property type="project" value="InterPro"/>
</dbReference>
<evidence type="ECO:0000256" key="9">
    <source>
        <dbReference type="ARBA" id="ARBA00023136"/>
    </source>
</evidence>
<evidence type="ECO:0000256" key="2">
    <source>
        <dbReference type="ARBA" id="ARBA00005417"/>
    </source>
</evidence>
<gene>
    <name evidence="12" type="ORF">HMPREF9623_00487</name>
</gene>
<evidence type="ECO:0000256" key="10">
    <source>
        <dbReference type="ARBA" id="ARBA00025157"/>
    </source>
</evidence>
<accession>A0AA37DGV7</accession>
<feature type="domain" description="ABC transporter" evidence="11">
    <location>
        <begin position="259"/>
        <end position="494"/>
    </location>
</feature>
<dbReference type="InterPro" id="IPR003439">
    <property type="entry name" value="ABC_transporter-like_ATP-bd"/>
</dbReference>
<dbReference type="SUPFAM" id="SSF52540">
    <property type="entry name" value="P-loop containing nucleoside triphosphate hydrolases"/>
    <property type="match status" value="2"/>
</dbReference>
<comment type="similarity">
    <text evidence="2">Belongs to the ABC transporter superfamily.</text>
</comment>
<comment type="caution">
    <text evidence="12">The sequence shown here is derived from an EMBL/GenBank/DDBJ whole genome shotgun (WGS) entry which is preliminary data.</text>
</comment>
<reference evidence="12 13" key="1">
    <citation type="submission" date="2011-10" db="EMBL/GenBank/DDBJ databases">
        <title>The Genome Sequence of Lachnospiraceae bacterium ACC2.</title>
        <authorList>
            <consortium name="The Broad Institute Genome Sequencing Platform"/>
            <person name="Earl A."/>
            <person name="Ward D."/>
            <person name="Feldgarden M."/>
            <person name="Gevers D."/>
            <person name="Sizova M."/>
            <person name="Hazen A."/>
            <person name="Epstein S."/>
            <person name="Young S.K."/>
            <person name="Zeng Q."/>
            <person name="Gargeya S."/>
            <person name="Fitzgerald M."/>
            <person name="Haas B."/>
            <person name="Abouelleil A."/>
            <person name="Alvarado L."/>
            <person name="Arachchi H.M."/>
            <person name="Berlin A."/>
            <person name="Brown A."/>
            <person name="Chapman S.B."/>
            <person name="Chen Z."/>
            <person name="Dunbar C."/>
            <person name="Freedman E."/>
            <person name="Gearin G."/>
            <person name="Goldberg J."/>
            <person name="Griggs A."/>
            <person name="Gujja S."/>
            <person name="Heiman D."/>
            <person name="Howarth C."/>
            <person name="Larson L."/>
            <person name="Lui A."/>
            <person name="MacDonald P.J.P."/>
            <person name="Montmayeur A."/>
            <person name="Murphy C."/>
            <person name="Neiman D."/>
            <person name="Pearson M."/>
            <person name="Priest M."/>
            <person name="Roberts A."/>
            <person name="Saif S."/>
            <person name="Shea T."/>
            <person name="Shenoy N."/>
            <person name="Sisk P."/>
            <person name="Stolte C."/>
            <person name="Sykes S."/>
            <person name="Wortman J."/>
            <person name="Nusbaum C."/>
            <person name="Birren B."/>
        </authorList>
    </citation>
    <scope>NUCLEOTIDE SEQUENCE [LARGE SCALE GENOMIC DNA]</scope>
    <source>
        <strain evidence="12 13">ACC2</strain>
    </source>
</reference>
<organism evidence="12 13">
    <name type="scientific">Stomatobaculum longum</name>
    <dbReference type="NCBI Taxonomy" id="796942"/>
    <lineage>
        <taxon>Bacteria</taxon>
        <taxon>Bacillati</taxon>
        <taxon>Bacillota</taxon>
        <taxon>Clostridia</taxon>
        <taxon>Lachnospirales</taxon>
        <taxon>Lachnospiraceae</taxon>
        <taxon>Stomatobaculum</taxon>
    </lineage>
</organism>
<dbReference type="PROSITE" id="PS00211">
    <property type="entry name" value="ABC_TRANSPORTER_1"/>
    <property type="match status" value="1"/>
</dbReference>
<evidence type="ECO:0000256" key="5">
    <source>
        <dbReference type="ARBA" id="ARBA00022737"/>
    </source>
</evidence>
<dbReference type="GO" id="GO:0042626">
    <property type="term" value="F:ATPase-coupled transmembrane transporter activity"/>
    <property type="evidence" value="ECO:0007669"/>
    <property type="project" value="TreeGrafter"/>
</dbReference>
<evidence type="ECO:0000313" key="13">
    <source>
        <dbReference type="Proteomes" id="UP000018466"/>
    </source>
</evidence>
<dbReference type="CDD" id="cd03225">
    <property type="entry name" value="ABC_cobalt_CbiO_domain1"/>
    <property type="match status" value="1"/>
</dbReference>
<evidence type="ECO:0000259" key="11">
    <source>
        <dbReference type="PROSITE" id="PS50893"/>
    </source>
</evidence>
<dbReference type="Proteomes" id="UP000018466">
    <property type="component" value="Unassembled WGS sequence"/>
</dbReference>
<evidence type="ECO:0000256" key="1">
    <source>
        <dbReference type="ARBA" id="ARBA00004202"/>
    </source>
</evidence>
<evidence type="ECO:0000256" key="7">
    <source>
        <dbReference type="ARBA" id="ARBA00022840"/>
    </source>
</evidence>
<dbReference type="PROSITE" id="PS50893">
    <property type="entry name" value="ABC_TRANSPORTER_2"/>
    <property type="match status" value="2"/>
</dbReference>
<keyword evidence="3" id="KW-0813">Transport</keyword>
<evidence type="ECO:0000256" key="3">
    <source>
        <dbReference type="ARBA" id="ARBA00022448"/>
    </source>
</evidence>
<dbReference type="Pfam" id="PF00005">
    <property type="entry name" value="ABC_tran"/>
    <property type="match status" value="2"/>
</dbReference>
<protein>
    <recommendedName>
        <fullName evidence="11">ABC transporter domain-containing protein</fullName>
    </recommendedName>
</protein>
<feature type="domain" description="ABC transporter" evidence="11">
    <location>
        <begin position="2"/>
        <end position="240"/>
    </location>
</feature>
<sequence>MLEIENFSLSYGEGEPVLKDISLSLKAGECLVVTGESGSGKSSLIHAINGLAFHYHQGVGKGHIRFDGGNIETLPIYRIALQIASVFQNPKTHFFNVNTTLELLFYMENMGLDRAEMDRRMEDLLKIFPIEHLLGRNIFALSGGEKQILSVASCYLAGCKLIVMDEPSSNLDEASIAVLRKMLPMLKEKGIALLIAEHRLHYLTELMDRLIFLEAGKIDRAFSREEFLSLSEDELADMGLRSREKPVLRLPAWKNEGQLTVETLCCPFRRGEELKLSQVSFSFGKIYGIVGENGCGKSTLLRAMTGLEAPKKSRITLRGKPLSGRERISRSALVMQDVNSQLFTDSVEEELLLAWKGRCRREKTAGEMREKAAEEAAQREIETLLQALGLAECKERHPMSLSGGQKQRLALATCLLKDANFFYFDEPTSGMDRKNMLRIAALLKQQQREDRILFVVSHDTAFLQEVATECLDLETFRKRTAETHDRGNGSESKD</sequence>
<dbReference type="InterPro" id="IPR027417">
    <property type="entry name" value="P-loop_NTPase"/>
</dbReference>
<dbReference type="GO" id="GO:0043190">
    <property type="term" value="C:ATP-binding cassette (ABC) transporter complex"/>
    <property type="evidence" value="ECO:0007669"/>
    <property type="project" value="TreeGrafter"/>
</dbReference>
<keyword evidence="6" id="KW-0547">Nucleotide-binding</keyword>
<dbReference type="GeneID" id="86940265"/>
<dbReference type="InterPro" id="IPR050095">
    <property type="entry name" value="ECF_ABC_transporter_ATP-bd"/>
</dbReference>
<dbReference type="Gene3D" id="3.40.50.300">
    <property type="entry name" value="P-loop containing nucleotide triphosphate hydrolases"/>
    <property type="match status" value="2"/>
</dbReference>
<dbReference type="InterPro" id="IPR017871">
    <property type="entry name" value="ABC_transporter-like_CS"/>
</dbReference>
<name>A0AA37DGV7_9FIRM</name>
<dbReference type="GO" id="GO:0005524">
    <property type="term" value="F:ATP binding"/>
    <property type="evidence" value="ECO:0007669"/>
    <property type="project" value="UniProtKB-KW"/>
</dbReference>
<evidence type="ECO:0000313" key="12">
    <source>
        <dbReference type="EMBL" id="EHO17633.1"/>
    </source>
</evidence>